<dbReference type="PROSITE" id="PS01031">
    <property type="entry name" value="SHSP"/>
    <property type="match status" value="1"/>
</dbReference>
<feature type="domain" description="SHSP" evidence="3">
    <location>
        <begin position="33"/>
        <end position="128"/>
    </location>
</feature>
<sequence length="128" mass="14248">MKIVNMETTDTFDSSMGFLHDSYESGSPLKYGKYGMDLIMKGDTRVTDNSREMDLKIPGFDKDEIHTRVENGYVTVSAKKEDAKGEKYSCPKHYAGSVSRSFYVGEDVTEKDVTSTFVNGTLTLSIAC</sequence>
<dbReference type="RefSeq" id="WP_138303458.1">
    <property type="nucleotide sequence ID" value="NZ_JACLYY010000004.1"/>
</dbReference>
<gene>
    <name evidence="4" type="ORF">H7U36_05480</name>
</gene>
<evidence type="ECO:0000256" key="2">
    <source>
        <dbReference type="RuleBase" id="RU003616"/>
    </source>
</evidence>
<dbReference type="Proteomes" id="UP000716906">
    <property type="component" value="Unassembled WGS sequence"/>
</dbReference>
<dbReference type="SUPFAM" id="SSF49764">
    <property type="entry name" value="HSP20-like chaperones"/>
    <property type="match status" value="1"/>
</dbReference>
<keyword evidence="5" id="KW-1185">Reference proteome</keyword>
<evidence type="ECO:0000313" key="5">
    <source>
        <dbReference type="Proteomes" id="UP000716906"/>
    </source>
</evidence>
<protein>
    <submittedName>
        <fullName evidence="4">Hsp20 family protein</fullName>
    </submittedName>
</protein>
<accession>A0ABS2E7F7</accession>
<evidence type="ECO:0000256" key="1">
    <source>
        <dbReference type="PROSITE-ProRule" id="PRU00285"/>
    </source>
</evidence>
<proteinExistence type="inferred from homology"/>
<comment type="caution">
    <text evidence="4">The sequence shown here is derived from an EMBL/GenBank/DDBJ whole genome shotgun (WGS) entry which is preliminary data.</text>
</comment>
<evidence type="ECO:0000259" key="3">
    <source>
        <dbReference type="PROSITE" id="PS01031"/>
    </source>
</evidence>
<organism evidence="4 5">
    <name type="scientific">Faecalicatena fissicatena</name>
    <dbReference type="NCBI Taxonomy" id="290055"/>
    <lineage>
        <taxon>Bacteria</taxon>
        <taxon>Bacillati</taxon>
        <taxon>Bacillota</taxon>
        <taxon>Clostridia</taxon>
        <taxon>Lachnospirales</taxon>
        <taxon>Lachnospiraceae</taxon>
        <taxon>Faecalicatena</taxon>
    </lineage>
</organism>
<dbReference type="EMBL" id="JACLYY010000004">
    <property type="protein sequence ID" value="MBM6737560.1"/>
    <property type="molecule type" value="Genomic_DNA"/>
</dbReference>
<reference evidence="4 5" key="1">
    <citation type="journal article" date="2021" name="Sci. Rep.">
        <title>The distribution of antibiotic resistance genes in chicken gut microbiota commensals.</title>
        <authorList>
            <person name="Juricova H."/>
            <person name="Matiasovicova J."/>
            <person name="Kubasova T."/>
            <person name="Cejkova D."/>
            <person name="Rychlik I."/>
        </authorList>
    </citation>
    <scope>NUCLEOTIDE SEQUENCE [LARGE SCALE GENOMIC DNA]</scope>
    <source>
        <strain evidence="4 5">An773</strain>
    </source>
</reference>
<dbReference type="Gene3D" id="2.60.40.790">
    <property type="match status" value="1"/>
</dbReference>
<evidence type="ECO:0000313" key="4">
    <source>
        <dbReference type="EMBL" id="MBM6737560.1"/>
    </source>
</evidence>
<dbReference type="Pfam" id="PF00011">
    <property type="entry name" value="HSP20"/>
    <property type="match status" value="1"/>
</dbReference>
<comment type="similarity">
    <text evidence="1 2">Belongs to the small heat shock protein (HSP20) family.</text>
</comment>
<dbReference type="InterPro" id="IPR002068">
    <property type="entry name" value="A-crystallin/Hsp20_dom"/>
</dbReference>
<name>A0ABS2E7F7_9FIRM</name>
<dbReference type="InterPro" id="IPR008978">
    <property type="entry name" value="HSP20-like_chaperone"/>
</dbReference>